<dbReference type="InterPro" id="IPR015943">
    <property type="entry name" value="WD40/YVTN_repeat-like_dom_sf"/>
</dbReference>
<dbReference type="SMART" id="SM00320">
    <property type="entry name" value="WD40"/>
    <property type="match status" value="4"/>
</dbReference>
<dbReference type="InterPro" id="IPR036322">
    <property type="entry name" value="WD40_repeat_dom_sf"/>
</dbReference>
<dbReference type="PROSITE" id="PS50294">
    <property type="entry name" value="WD_REPEATS_REGION"/>
    <property type="match status" value="2"/>
</dbReference>
<gene>
    <name evidence="5" type="ORF">CYLTODRAFT_450497</name>
</gene>
<feature type="repeat" description="WD" evidence="3">
    <location>
        <begin position="63"/>
        <end position="109"/>
    </location>
</feature>
<dbReference type="PROSITE" id="PS50082">
    <property type="entry name" value="WD_REPEATS_2"/>
    <property type="match status" value="2"/>
</dbReference>
<dbReference type="Pfam" id="PF00400">
    <property type="entry name" value="WD40"/>
    <property type="match status" value="3"/>
</dbReference>
<dbReference type="EMBL" id="KN880450">
    <property type="protein sequence ID" value="KIY71827.1"/>
    <property type="molecule type" value="Genomic_DNA"/>
</dbReference>
<dbReference type="Proteomes" id="UP000054007">
    <property type="component" value="Unassembled WGS sequence"/>
</dbReference>
<evidence type="ECO:0000256" key="3">
    <source>
        <dbReference type="PROSITE-ProRule" id="PRU00221"/>
    </source>
</evidence>
<proteinExistence type="predicted"/>
<evidence type="ECO:0000256" key="1">
    <source>
        <dbReference type="ARBA" id="ARBA00022574"/>
    </source>
</evidence>
<evidence type="ECO:0000313" key="6">
    <source>
        <dbReference type="Proteomes" id="UP000054007"/>
    </source>
</evidence>
<evidence type="ECO:0000256" key="2">
    <source>
        <dbReference type="ARBA" id="ARBA00022737"/>
    </source>
</evidence>
<accession>A0A0D7BN00</accession>
<dbReference type="Gene3D" id="2.130.10.10">
    <property type="entry name" value="YVTN repeat-like/Quinoprotein amine dehydrogenase"/>
    <property type="match status" value="3"/>
</dbReference>
<dbReference type="InterPro" id="IPR039328">
    <property type="entry name" value="WDR89"/>
</dbReference>
<feature type="region of interest" description="Disordered" evidence="4">
    <location>
        <begin position="326"/>
        <end position="364"/>
    </location>
</feature>
<dbReference type="STRING" id="1314674.A0A0D7BN00"/>
<dbReference type="PANTHER" id="PTHR22889:SF0">
    <property type="entry name" value="WD REPEAT-CONTAINING PROTEIN 89"/>
    <property type="match status" value="1"/>
</dbReference>
<evidence type="ECO:0000313" key="5">
    <source>
        <dbReference type="EMBL" id="KIY71827.1"/>
    </source>
</evidence>
<evidence type="ECO:0000256" key="4">
    <source>
        <dbReference type="SAM" id="MobiDB-lite"/>
    </source>
</evidence>
<sequence length="364" mass="39400">MAQIAASSHFTTSLRPSKSSWISNEAYVIAIASLPDHYAAAASAPSNALEIYDKQSLQRIQSLAGHDVSVSSLKTVDNIAGFARQSLVSSGHDGSVKVWDDRSNSHSIKNGLTVAAGSDLQGDDASIFYWDPRQAATPLRTHASTHSDDITSVRFGPENVLLSASTDGLISLSNYTEDDEYEAVTDVVNWGCSIAQAGWTPGNQSIWAGSDMETFGIWSGTLDPIQSVDLREHALHGEKATWVTDYLIACDSLPDGQAAIFTGSNEGDVALLTNSDMGQPSSQWYIHNVWSHGHVGVVRSLLWDKTHGVIVTGGEDSKLNVWLPNSGGDEMEQDGGAFMDVDSPSRKRRETDWNTEQAPKKMRF</sequence>
<keyword evidence="6" id="KW-1185">Reference proteome</keyword>
<organism evidence="5 6">
    <name type="scientific">Cylindrobasidium torrendii FP15055 ss-10</name>
    <dbReference type="NCBI Taxonomy" id="1314674"/>
    <lineage>
        <taxon>Eukaryota</taxon>
        <taxon>Fungi</taxon>
        <taxon>Dikarya</taxon>
        <taxon>Basidiomycota</taxon>
        <taxon>Agaricomycotina</taxon>
        <taxon>Agaricomycetes</taxon>
        <taxon>Agaricomycetidae</taxon>
        <taxon>Agaricales</taxon>
        <taxon>Marasmiineae</taxon>
        <taxon>Physalacriaceae</taxon>
        <taxon>Cylindrobasidium</taxon>
    </lineage>
</organism>
<dbReference type="SUPFAM" id="SSF50978">
    <property type="entry name" value="WD40 repeat-like"/>
    <property type="match status" value="1"/>
</dbReference>
<dbReference type="AlphaFoldDB" id="A0A0D7BN00"/>
<dbReference type="PANTHER" id="PTHR22889">
    <property type="entry name" value="WD REPEAT-CONTAINING PROTEIN 89"/>
    <property type="match status" value="1"/>
</dbReference>
<feature type="repeat" description="WD" evidence="3">
    <location>
        <begin position="291"/>
        <end position="322"/>
    </location>
</feature>
<keyword evidence="2" id="KW-0677">Repeat</keyword>
<name>A0A0D7BN00_9AGAR</name>
<keyword evidence="1 3" id="KW-0853">WD repeat</keyword>
<dbReference type="OrthoDB" id="25131at2759"/>
<dbReference type="InterPro" id="IPR001680">
    <property type="entry name" value="WD40_rpt"/>
</dbReference>
<reference evidence="5 6" key="1">
    <citation type="journal article" date="2015" name="Fungal Genet. Biol.">
        <title>Evolution of novel wood decay mechanisms in Agaricales revealed by the genome sequences of Fistulina hepatica and Cylindrobasidium torrendii.</title>
        <authorList>
            <person name="Floudas D."/>
            <person name="Held B.W."/>
            <person name="Riley R."/>
            <person name="Nagy L.G."/>
            <person name="Koehler G."/>
            <person name="Ransdell A.S."/>
            <person name="Younus H."/>
            <person name="Chow J."/>
            <person name="Chiniquy J."/>
            <person name="Lipzen A."/>
            <person name="Tritt A."/>
            <person name="Sun H."/>
            <person name="Haridas S."/>
            <person name="LaButti K."/>
            <person name="Ohm R.A."/>
            <person name="Kues U."/>
            <person name="Blanchette R.A."/>
            <person name="Grigoriev I.V."/>
            <person name="Minto R.E."/>
            <person name="Hibbett D.S."/>
        </authorList>
    </citation>
    <scope>NUCLEOTIDE SEQUENCE [LARGE SCALE GENOMIC DNA]</scope>
    <source>
        <strain evidence="5 6">FP15055 ss-10</strain>
    </source>
</reference>
<feature type="compositionally biased region" description="Basic and acidic residues" evidence="4">
    <location>
        <begin position="343"/>
        <end position="352"/>
    </location>
</feature>
<protein>
    <submittedName>
        <fullName evidence="5">WD40 repeat-like protein</fullName>
    </submittedName>
</protein>